<dbReference type="Gene3D" id="1.25.40.10">
    <property type="entry name" value="Tetratricopeptide repeat domain"/>
    <property type="match status" value="1"/>
</dbReference>
<feature type="domain" description="Programmed cell death protein 2 C-terminal" evidence="2">
    <location>
        <begin position="481"/>
        <end position="584"/>
    </location>
</feature>
<evidence type="ECO:0000313" key="3">
    <source>
        <dbReference type="EMBL" id="CAF4124418.1"/>
    </source>
</evidence>
<proteinExistence type="predicted"/>
<name>A0A8S2R0D5_9BILA</name>
<feature type="repeat" description="CHCR" evidence="1">
    <location>
        <begin position="6"/>
        <end position="150"/>
    </location>
</feature>
<dbReference type="InterPro" id="IPR016024">
    <property type="entry name" value="ARM-type_fold"/>
</dbReference>
<dbReference type="GO" id="GO:0006886">
    <property type="term" value="P:intracellular protein transport"/>
    <property type="evidence" value="ECO:0007669"/>
    <property type="project" value="UniProtKB-UniRule"/>
</dbReference>
<protein>
    <recommendedName>
        <fullName evidence="2">Programmed cell death protein 2 C-terminal domain-containing protein</fullName>
    </recommendedName>
</protein>
<evidence type="ECO:0000259" key="2">
    <source>
        <dbReference type="Pfam" id="PF04194"/>
    </source>
</evidence>
<dbReference type="InterPro" id="IPR052815">
    <property type="entry name" value="PDCD2-like_regulator"/>
</dbReference>
<comment type="caution">
    <text evidence="3">The sequence shown here is derived from an EMBL/GenBank/DDBJ whole genome shotgun (WGS) entry which is preliminary data.</text>
</comment>
<dbReference type="Pfam" id="PF04194">
    <property type="entry name" value="PDCD2_C"/>
    <property type="match status" value="1"/>
</dbReference>
<gene>
    <name evidence="3" type="ORF">BYL167_LOCUS20234</name>
</gene>
<dbReference type="InterPro" id="IPR000547">
    <property type="entry name" value="Clathrin_H-chain/VPS_repeat"/>
</dbReference>
<dbReference type="PANTHER" id="PTHR46421:SF1">
    <property type="entry name" value="PROGRAMMED CELL DEATH PROTEIN 2-LIKE"/>
    <property type="match status" value="1"/>
</dbReference>
<sequence length="593" mass="67373">MTTTALDMLINHMDKLPVRSVYNVLQNSPRNLHAYLDGVFSKNPNDSRDFHTAQVSLYANYEPEKLLGFLRKAGNYNLQEALAICEVKNLYRETVFLYGRAGNGPVALQIILEQLHDIEEAIKFCRETGSEQLWTRLIEQSVGKPEFIRGLLNHAGSDINLQKLIDSIGADLRIPGLRDSLCKIMQDFNIQMVLLGFIDEPKGGKTGYDDDPSNWTISRIGGQPAYPSEEVSIKLKSCLLCAKCQAEQIFVCQVYCPLEGHKYDRTLYLFACRNPSCWNTSASWTAIRCQKFDETVEESDQIDDAPPATVPVSATDWCDDADAWNSDDNDDGVKIEKKSIPVVTKVKKEIKIEPEIPLSTMTIEDKNEKSSSDEEDEIDVDAKTKSKDKLVPVASIDAFNEWKKTNLKQQTLDSSNSASFPFYYIVIDDEQDVIDEAKLNEKKTLKKKVRQLNAIDEDEDDDSTKGGKEKYEKTPDIEHGDVVFYRFQQKIRYAPDQIIRYDWSGNPLILTKLNANTLSTTQKCRHCQSSCVFEFQLMPALVNFLKIDNQIGLEFGAVFVYTCSANCWNNNNNDLYRFENVFVQADPDQSLFD</sequence>
<accession>A0A8S2R0D5</accession>
<dbReference type="PANTHER" id="PTHR46421">
    <property type="entry name" value="PROGRAMMED CELL DEATH PROTEIN 2-LIKE"/>
    <property type="match status" value="1"/>
</dbReference>
<dbReference type="AlphaFoldDB" id="A0A8S2R0D5"/>
<dbReference type="GO" id="GO:0016192">
    <property type="term" value="P:vesicle-mediated transport"/>
    <property type="evidence" value="ECO:0007669"/>
    <property type="project" value="InterPro"/>
</dbReference>
<dbReference type="SMART" id="SM00299">
    <property type="entry name" value="CLH"/>
    <property type="match status" value="1"/>
</dbReference>
<dbReference type="Proteomes" id="UP000681967">
    <property type="component" value="Unassembled WGS sequence"/>
</dbReference>
<dbReference type="PROSITE" id="PS50236">
    <property type="entry name" value="CHCR"/>
    <property type="match status" value="1"/>
</dbReference>
<dbReference type="InterPro" id="IPR007320">
    <property type="entry name" value="PDCD2_C"/>
</dbReference>
<dbReference type="GO" id="GO:0006915">
    <property type="term" value="P:apoptotic process"/>
    <property type="evidence" value="ECO:0007669"/>
    <property type="project" value="TreeGrafter"/>
</dbReference>
<dbReference type="Pfam" id="PF23556">
    <property type="entry name" value="TPR_Vps41"/>
    <property type="match status" value="1"/>
</dbReference>
<dbReference type="InterPro" id="IPR011990">
    <property type="entry name" value="TPR-like_helical_dom_sf"/>
</dbReference>
<dbReference type="SUPFAM" id="SSF48371">
    <property type="entry name" value="ARM repeat"/>
    <property type="match status" value="1"/>
</dbReference>
<reference evidence="3" key="1">
    <citation type="submission" date="2021-02" db="EMBL/GenBank/DDBJ databases">
        <authorList>
            <person name="Nowell W R."/>
        </authorList>
    </citation>
    <scope>NUCLEOTIDE SEQUENCE</scope>
</reference>
<organism evidence="3 4">
    <name type="scientific">Rotaria magnacalcarata</name>
    <dbReference type="NCBI Taxonomy" id="392030"/>
    <lineage>
        <taxon>Eukaryota</taxon>
        <taxon>Metazoa</taxon>
        <taxon>Spiralia</taxon>
        <taxon>Gnathifera</taxon>
        <taxon>Rotifera</taxon>
        <taxon>Eurotatoria</taxon>
        <taxon>Bdelloidea</taxon>
        <taxon>Philodinida</taxon>
        <taxon>Philodinidae</taxon>
        <taxon>Rotaria</taxon>
    </lineage>
</organism>
<dbReference type="EMBL" id="CAJOBH010008833">
    <property type="protein sequence ID" value="CAF4124418.1"/>
    <property type="molecule type" value="Genomic_DNA"/>
</dbReference>
<evidence type="ECO:0000256" key="1">
    <source>
        <dbReference type="PROSITE-ProRule" id="PRU01006"/>
    </source>
</evidence>
<evidence type="ECO:0000313" key="4">
    <source>
        <dbReference type="Proteomes" id="UP000681967"/>
    </source>
</evidence>
<dbReference type="GO" id="GO:0005737">
    <property type="term" value="C:cytoplasm"/>
    <property type="evidence" value="ECO:0007669"/>
    <property type="project" value="InterPro"/>
</dbReference>